<feature type="domain" description="Survival protein SurE-like phosphatase/nucleotidase" evidence="10">
    <location>
        <begin position="3"/>
        <end position="193"/>
    </location>
</feature>
<evidence type="ECO:0000313" key="11">
    <source>
        <dbReference type="EMBL" id="KDR94192.1"/>
    </source>
</evidence>
<feature type="binding site" evidence="9">
    <location>
        <position position="98"/>
    </location>
    <ligand>
        <name>a divalent metal cation</name>
        <dbReference type="ChEBI" id="CHEBI:60240"/>
    </ligand>
</feature>
<evidence type="ECO:0000259" key="10">
    <source>
        <dbReference type="Pfam" id="PF01975"/>
    </source>
</evidence>
<keyword evidence="12" id="KW-1185">Reference proteome</keyword>
<dbReference type="AlphaFoldDB" id="A0A069RIX9"/>
<gene>
    <name evidence="9 11" type="primary">surE</name>
    <name evidence="11" type="ORF">CLIT_23c04650</name>
</gene>
<keyword evidence="5 9" id="KW-0963">Cytoplasm</keyword>
<dbReference type="GO" id="GO:0008253">
    <property type="term" value="F:5'-nucleotidase activity"/>
    <property type="evidence" value="ECO:0007669"/>
    <property type="project" value="UniProtKB-UniRule"/>
</dbReference>
<comment type="cofactor">
    <cofactor evidence="2">
        <name>Mg(2+)</name>
        <dbReference type="ChEBI" id="CHEBI:18420"/>
    </cofactor>
</comment>
<dbReference type="InterPro" id="IPR036523">
    <property type="entry name" value="SurE-like_sf"/>
</dbReference>
<dbReference type="NCBIfam" id="NF001492">
    <property type="entry name" value="PRK00346.2-2"/>
    <property type="match status" value="1"/>
</dbReference>
<evidence type="ECO:0000256" key="7">
    <source>
        <dbReference type="ARBA" id="ARBA00022741"/>
    </source>
</evidence>
<proteinExistence type="inferred from homology"/>
<dbReference type="FunFam" id="3.40.1210.10:FF:000001">
    <property type="entry name" value="5'/3'-nucleotidase SurE"/>
    <property type="match status" value="1"/>
</dbReference>
<dbReference type="GO" id="GO:0000166">
    <property type="term" value="F:nucleotide binding"/>
    <property type="evidence" value="ECO:0007669"/>
    <property type="project" value="UniProtKB-KW"/>
</dbReference>
<feature type="binding site" evidence="9">
    <location>
        <position position="9"/>
    </location>
    <ligand>
        <name>a divalent metal cation</name>
        <dbReference type="ChEBI" id="CHEBI:60240"/>
    </ligand>
</feature>
<dbReference type="GO" id="GO:0046872">
    <property type="term" value="F:metal ion binding"/>
    <property type="evidence" value="ECO:0007669"/>
    <property type="project" value="UniProtKB-UniRule"/>
</dbReference>
<evidence type="ECO:0000256" key="1">
    <source>
        <dbReference type="ARBA" id="ARBA00000815"/>
    </source>
</evidence>
<dbReference type="RefSeq" id="WP_038268174.1">
    <property type="nucleotide sequence ID" value="NZ_FSRH01000003.1"/>
</dbReference>
<dbReference type="EMBL" id="JJMM01000026">
    <property type="protein sequence ID" value="KDR94192.1"/>
    <property type="molecule type" value="Genomic_DNA"/>
</dbReference>
<dbReference type="GO" id="GO:0005737">
    <property type="term" value="C:cytoplasm"/>
    <property type="evidence" value="ECO:0007669"/>
    <property type="project" value="UniProtKB-SubCell"/>
</dbReference>
<dbReference type="OrthoDB" id="9780815at2"/>
<evidence type="ECO:0000256" key="5">
    <source>
        <dbReference type="ARBA" id="ARBA00022490"/>
    </source>
</evidence>
<dbReference type="NCBIfam" id="TIGR00087">
    <property type="entry name" value="surE"/>
    <property type="match status" value="1"/>
</dbReference>
<dbReference type="Proteomes" id="UP000027946">
    <property type="component" value="Unassembled WGS sequence"/>
</dbReference>
<evidence type="ECO:0000313" key="12">
    <source>
        <dbReference type="Proteomes" id="UP000027946"/>
    </source>
</evidence>
<dbReference type="eggNOG" id="COG0496">
    <property type="taxonomic scope" value="Bacteria"/>
</dbReference>
<dbReference type="PANTHER" id="PTHR30457">
    <property type="entry name" value="5'-NUCLEOTIDASE SURE"/>
    <property type="match status" value="1"/>
</dbReference>
<dbReference type="InterPro" id="IPR002828">
    <property type="entry name" value="SurE-like_Pase/nucleotidase"/>
</dbReference>
<dbReference type="SUPFAM" id="SSF64167">
    <property type="entry name" value="SurE-like"/>
    <property type="match status" value="1"/>
</dbReference>
<keyword evidence="6 9" id="KW-0479">Metal-binding</keyword>
<keyword evidence="8 9" id="KW-0378">Hydrolase</keyword>
<comment type="cofactor">
    <cofactor evidence="9">
        <name>a divalent metal cation</name>
        <dbReference type="ChEBI" id="CHEBI:60240"/>
    </cofactor>
    <text evidence="9">Binds 1 divalent metal cation per subunit.</text>
</comment>
<dbReference type="Pfam" id="PF01975">
    <property type="entry name" value="SurE"/>
    <property type="match status" value="1"/>
</dbReference>
<evidence type="ECO:0000256" key="3">
    <source>
        <dbReference type="ARBA" id="ARBA00004496"/>
    </source>
</evidence>
<protein>
    <recommendedName>
        <fullName evidence="9">5'-nucleotidase SurE</fullName>
        <ecNumber evidence="9">3.1.3.5</ecNumber>
    </recommendedName>
    <alternativeName>
        <fullName evidence="9">Nucleoside 5'-monophosphate phosphohydrolase</fullName>
    </alternativeName>
</protein>
<evidence type="ECO:0000256" key="2">
    <source>
        <dbReference type="ARBA" id="ARBA00001946"/>
    </source>
</evidence>
<feature type="binding site" evidence="9">
    <location>
        <position position="8"/>
    </location>
    <ligand>
        <name>a divalent metal cation</name>
        <dbReference type="ChEBI" id="CHEBI:60240"/>
    </ligand>
</feature>
<organism evidence="11 12">
    <name type="scientific">Peptoclostridium litorale DSM 5388</name>
    <dbReference type="NCBI Taxonomy" id="1121324"/>
    <lineage>
        <taxon>Bacteria</taxon>
        <taxon>Bacillati</taxon>
        <taxon>Bacillota</taxon>
        <taxon>Clostridia</taxon>
        <taxon>Peptostreptococcales</taxon>
        <taxon>Peptoclostridiaceae</taxon>
        <taxon>Peptoclostridium</taxon>
    </lineage>
</organism>
<feature type="binding site" evidence="9">
    <location>
        <position position="39"/>
    </location>
    <ligand>
        <name>a divalent metal cation</name>
        <dbReference type="ChEBI" id="CHEBI:60240"/>
    </ligand>
</feature>
<name>A0A069RIX9_PEPLI</name>
<dbReference type="PANTHER" id="PTHR30457:SF12">
    <property type="entry name" value="5'_3'-NUCLEOTIDASE SURE"/>
    <property type="match status" value="1"/>
</dbReference>
<accession>A0A069RIX9</accession>
<sequence length="257" mass="28410">MNILITNDDGIYAHGIYAIAKEALEYGNVFVVAPDSEKSAIGHAITMHTPLKAREMNFHGLDSVKAYAVNGTPADCVKLGIEAILKDVNIDIVISGINNGSNLGTDVVYSGTVSAAMEGFILNKPSIAISYDGRDISPDEYKRVAEKAMDFIQNNIESDSMFKDTVTNINFPNMNGKDIKGYKLTRLGIRKYENAFEERRDPRGNIYYWMGGSIRSVIQDPNSDISAVEQGYVSVTPLKSDLTNYEKMEKIADLFKE</sequence>
<comment type="caution">
    <text evidence="11">The sequence shown here is derived from an EMBL/GenBank/DDBJ whole genome shotgun (WGS) entry which is preliminary data.</text>
</comment>
<comment type="subcellular location">
    <subcellularLocation>
        <location evidence="3 9">Cytoplasm</location>
    </subcellularLocation>
</comment>
<dbReference type="HAMAP" id="MF_00060">
    <property type="entry name" value="SurE"/>
    <property type="match status" value="1"/>
</dbReference>
<dbReference type="InterPro" id="IPR030048">
    <property type="entry name" value="SurE"/>
</dbReference>
<dbReference type="STRING" id="1121324.CLIT_23c04650"/>
<evidence type="ECO:0000256" key="6">
    <source>
        <dbReference type="ARBA" id="ARBA00022723"/>
    </source>
</evidence>
<dbReference type="EC" id="3.1.3.5" evidence="9"/>
<comment type="similarity">
    <text evidence="4 9">Belongs to the SurE nucleotidase family.</text>
</comment>
<keyword evidence="7 9" id="KW-0547">Nucleotide-binding</keyword>
<evidence type="ECO:0000256" key="9">
    <source>
        <dbReference type="HAMAP-Rule" id="MF_00060"/>
    </source>
</evidence>
<evidence type="ECO:0000256" key="8">
    <source>
        <dbReference type="ARBA" id="ARBA00022801"/>
    </source>
</evidence>
<evidence type="ECO:0000256" key="4">
    <source>
        <dbReference type="ARBA" id="ARBA00011062"/>
    </source>
</evidence>
<dbReference type="GO" id="GO:0008254">
    <property type="term" value="F:3'-nucleotidase activity"/>
    <property type="evidence" value="ECO:0007669"/>
    <property type="project" value="TreeGrafter"/>
</dbReference>
<comment type="catalytic activity">
    <reaction evidence="1 9">
        <text>a ribonucleoside 5'-phosphate + H2O = a ribonucleoside + phosphate</text>
        <dbReference type="Rhea" id="RHEA:12484"/>
        <dbReference type="ChEBI" id="CHEBI:15377"/>
        <dbReference type="ChEBI" id="CHEBI:18254"/>
        <dbReference type="ChEBI" id="CHEBI:43474"/>
        <dbReference type="ChEBI" id="CHEBI:58043"/>
        <dbReference type="EC" id="3.1.3.5"/>
    </reaction>
</comment>
<dbReference type="GO" id="GO:0004309">
    <property type="term" value="F:exopolyphosphatase activity"/>
    <property type="evidence" value="ECO:0007669"/>
    <property type="project" value="TreeGrafter"/>
</dbReference>
<dbReference type="NCBIfam" id="NF001490">
    <property type="entry name" value="PRK00346.1-4"/>
    <property type="match status" value="1"/>
</dbReference>
<reference evidence="11 12" key="1">
    <citation type="submission" date="2014-03" db="EMBL/GenBank/DDBJ databases">
        <title>Genome sequence of Clostridium litorale W6, DSM 5388.</title>
        <authorList>
            <person name="Poehlein A."/>
            <person name="Jagirdar A."/>
            <person name="Khonsari B."/>
            <person name="Chibani C.M."/>
            <person name="Gutierrez Gutierrez D.A."/>
            <person name="Davydova E."/>
            <person name="Alghaithi H.S."/>
            <person name="Nair K.P."/>
            <person name="Dhamotharan K."/>
            <person name="Chandran L."/>
            <person name="G W."/>
            <person name="Daniel R."/>
        </authorList>
    </citation>
    <scope>NUCLEOTIDE SEQUENCE [LARGE SCALE GENOMIC DNA]</scope>
    <source>
        <strain evidence="11 12">W6</strain>
    </source>
</reference>
<dbReference type="Gene3D" id="3.40.1210.10">
    <property type="entry name" value="Survival protein SurE-like phosphatase/nucleotidase"/>
    <property type="match status" value="1"/>
</dbReference>
<comment type="function">
    <text evidence="9">Nucleotidase that shows phosphatase activity on nucleoside 5'-monophosphates.</text>
</comment>